<dbReference type="Pfam" id="PF00501">
    <property type="entry name" value="AMP-binding"/>
    <property type="match status" value="1"/>
</dbReference>
<dbReference type="Gene3D" id="3.30.300.30">
    <property type="match status" value="1"/>
</dbReference>
<evidence type="ECO:0000313" key="5">
    <source>
        <dbReference type="EMBL" id="GLB83973.1"/>
    </source>
</evidence>
<evidence type="ECO:0000313" key="6">
    <source>
        <dbReference type="EMBL" id="GLD32470.1"/>
    </source>
</evidence>
<dbReference type="EMBL" id="BRXE01000038">
    <property type="protein sequence ID" value="GLB83973.1"/>
    <property type="molecule type" value="Genomic_DNA"/>
</dbReference>
<sequence>MSGEPCTVAATLRRQATARAEHTLLVCDRERISYAEADRRSADLAHGLIALGAGKGTHIGLLYPNGPEFVVAMLAAARIGAVVIPFSTFATPREIREQLVHSDTAILLSARSFRTHDYVERLRDVSAGAPLLRHVVFDCDELACDADAALLNALEADVDGCDVLAIVYTSGSTSAPKGVVHTHAGLLGNQLGLNMIRGLTAADRLFCNSPFCWIGGFAFGLLATLSAGSTLVCSNAADAGVTLDLIENVKPTMTNGFVSGIRHLIEHPSYPARDFSSSRRGNLYPINAPDTRPADPELRHNMLGMTEAGSVLLISDDESDQPEHRRGSYGRPAPGFETKVLDSGELCIRGPYVMQGYYKRSREECFDADGWFHTGDLVRVDGEGYVYFLGRMSGMIKTAGANVSAAEVETAIGRAGLTAHVVGLPDAGRGQVVAAAIVLPDGVAGFDEAALRDRLRTELSAYKIPRRFVAVPRADVPLLSSGKVDLAQLKKLFDA</sequence>
<proteinExistence type="inferred from homology"/>
<dbReference type="Proteomes" id="UP001165663">
    <property type="component" value="Unassembled WGS sequence"/>
</dbReference>
<dbReference type="InterPro" id="IPR020845">
    <property type="entry name" value="AMP-binding_CS"/>
</dbReference>
<dbReference type="SUPFAM" id="SSF56801">
    <property type="entry name" value="Acetyl-CoA synthetase-like"/>
    <property type="match status" value="1"/>
</dbReference>
<dbReference type="Proteomes" id="UP001064782">
    <property type="component" value="Unassembled WGS sequence"/>
</dbReference>
<evidence type="ECO:0000259" key="3">
    <source>
        <dbReference type="Pfam" id="PF00501"/>
    </source>
</evidence>
<name>A0A9P3QAU6_9MYCO</name>
<keyword evidence="7" id="KW-1185">Reference proteome</keyword>
<evidence type="ECO:0000259" key="4">
    <source>
        <dbReference type="Pfam" id="PF13193"/>
    </source>
</evidence>
<evidence type="ECO:0000313" key="7">
    <source>
        <dbReference type="Proteomes" id="UP001064782"/>
    </source>
</evidence>
<dbReference type="AlphaFoldDB" id="A0A9P3QAU6"/>
<dbReference type="EMBL" id="BRZI01000044">
    <property type="protein sequence ID" value="GLD32470.1"/>
    <property type="molecule type" value="Genomic_DNA"/>
</dbReference>
<dbReference type="InterPro" id="IPR000873">
    <property type="entry name" value="AMP-dep_synth/lig_dom"/>
</dbReference>
<keyword evidence="2" id="KW-0436">Ligase</keyword>
<dbReference type="GO" id="GO:0006631">
    <property type="term" value="P:fatty acid metabolic process"/>
    <property type="evidence" value="ECO:0007669"/>
    <property type="project" value="TreeGrafter"/>
</dbReference>
<dbReference type="Pfam" id="PF13193">
    <property type="entry name" value="AMP-binding_C"/>
    <property type="match status" value="1"/>
</dbReference>
<reference evidence="6" key="1">
    <citation type="submission" date="2022-08" db="EMBL/GenBank/DDBJ databases">
        <title>Mycobacterium kiyosense sp. nov., scotochromogenic slow-glowing species isolated from respiratory specimens.</title>
        <authorList>
            <person name="Fukano H."/>
            <person name="Kazumi Y."/>
            <person name="Sakagami N."/>
            <person name="Ato M."/>
            <person name="Mitarai S."/>
            <person name="Hoshino Y."/>
        </authorList>
    </citation>
    <scope>NUCLEOTIDE SEQUENCE</scope>
    <source>
        <strain evidence="6">1413</strain>
        <strain evidence="5">SRL2020-028</strain>
    </source>
</reference>
<dbReference type="PROSITE" id="PS00455">
    <property type="entry name" value="AMP_BINDING"/>
    <property type="match status" value="1"/>
</dbReference>
<protein>
    <submittedName>
        <fullName evidence="6">AMP-binding protein</fullName>
    </submittedName>
</protein>
<dbReference type="PANTHER" id="PTHR43201:SF5">
    <property type="entry name" value="MEDIUM-CHAIN ACYL-COA LIGASE ACSF2, MITOCHONDRIAL"/>
    <property type="match status" value="1"/>
</dbReference>
<dbReference type="Gene3D" id="3.40.50.12780">
    <property type="entry name" value="N-terminal domain of ligase-like"/>
    <property type="match status" value="1"/>
</dbReference>
<evidence type="ECO:0000256" key="2">
    <source>
        <dbReference type="ARBA" id="ARBA00022598"/>
    </source>
</evidence>
<evidence type="ECO:0000256" key="1">
    <source>
        <dbReference type="ARBA" id="ARBA00006432"/>
    </source>
</evidence>
<comment type="caution">
    <text evidence="6">The sequence shown here is derived from an EMBL/GenBank/DDBJ whole genome shotgun (WGS) entry which is preliminary data.</text>
</comment>
<dbReference type="GeneID" id="83631606"/>
<dbReference type="CDD" id="cd04433">
    <property type="entry name" value="AFD_class_I"/>
    <property type="match status" value="1"/>
</dbReference>
<gene>
    <name evidence="6" type="ORF">Mkiyose1413_43530</name>
    <name evidence="5" type="ORF">SRL2020028_32290</name>
</gene>
<dbReference type="InterPro" id="IPR045851">
    <property type="entry name" value="AMP-bd_C_sf"/>
</dbReference>
<accession>A0A9P3QAU6</accession>
<dbReference type="RefSeq" id="WP_236976797.1">
    <property type="nucleotide sequence ID" value="NZ_BRXE01000038.1"/>
</dbReference>
<feature type="domain" description="AMP-binding enzyme C-terminal" evidence="4">
    <location>
        <begin position="419"/>
        <end position="483"/>
    </location>
</feature>
<dbReference type="GO" id="GO:0031956">
    <property type="term" value="F:medium-chain fatty acid-CoA ligase activity"/>
    <property type="evidence" value="ECO:0007669"/>
    <property type="project" value="TreeGrafter"/>
</dbReference>
<dbReference type="PANTHER" id="PTHR43201">
    <property type="entry name" value="ACYL-COA SYNTHETASE"/>
    <property type="match status" value="1"/>
</dbReference>
<comment type="similarity">
    <text evidence="1">Belongs to the ATP-dependent AMP-binding enzyme family.</text>
</comment>
<dbReference type="InterPro" id="IPR025110">
    <property type="entry name" value="AMP-bd_C"/>
</dbReference>
<feature type="domain" description="AMP-dependent synthetase/ligase" evidence="3">
    <location>
        <begin position="12"/>
        <end position="358"/>
    </location>
</feature>
<dbReference type="InterPro" id="IPR042099">
    <property type="entry name" value="ANL_N_sf"/>
</dbReference>
<organism evidence="6 7">
    <name type="scientific">Mycobacterium kiyosense</name>
    <dbReference type="NCBI Taxonomy" id="2871094"/>
    <lineage>
        <taxon>Bacteria</taxon>
        <taxon>Bacillati</taxon>
        <taxon>Actinomycetota</taxon>
        <taxon>Actinomycetes</taxon>
        <taxon>Mycobacteriales</taxon>
        <taxon>Mycobacteriaceae</taxon>
        <taxon>Mycobacterium</taxon>
    </lineage>
</organism>